<sequence length="269" mass="29532">MRSRNVPVLVVALALALAGCTSNPVQPSSSSSAEFQRPAADRPVTSEAQKRAKAHVDLGTAYYTSGRFGTALDEADTALADDDSYAPAHHLKALVLMALDDVANARVNFERAAQLAPGDPDINNSYGWFLCVQKQYDAGLQRLDMAARNPYYTATTRPLTNSGLCLAMQGKDAEAETYFRRAVQADPDNMQALLNLAAIAYRRKNYEAAHAYLNTAHQRGQASPESLWLGVRVEHMRGDRDAEASYVSQLKSRFPTSPQYQKLIEGNYE</sequence>
<keyword evidence="2 3" id="KW-0802">TPR repeat</keyword>
<evidence type="ECO:0000256" key="3">
    <source>
        <dbReference type="PROSITE-ProRule" id="PRU00339"/>
    </source>
</evidence>
<dbReference type="PROSITE" id="PS51257">
    <property type="entry name" value="PROKAR_LIPOPROTEIN"/>
    <property type="match status" value="1"/>
</dbReference>
<name>A0A6C1B8K4_9RHOO</name>
<gene>
    <name evidence="6" type="primary">pilW</name>
    <name evidence="6" type="ORF">G3580_13690</name>
</gene>
<feature type="chain" id="PRO_5025640684" evidence="5">
    <location>
        <begin position="28"/>
        <end position="269"/>
    </location>
</feature>
<proteinExistence type="predicted"/>
<evidence type="ECO:0000313" key="7">
    <source>
        <dbReference type="Proteomes" id="UP000501991"/>
    </source>
</evidence>
<dbReference type="Proteomes" id="UP000501991">
    <property type="component" value="Chromosome"/>
</dbReference>
<organism evidence="6 7">
    <name type="scientific">Nitrogeniibacter mangrovi</name>
    <dbReference type="NCBI Taxonomy" id="2016596"/>
    <lineage>
        <taxon>Bacteria</taxon>
        <taxon>Pseudomonadati</taxon>
        <taxon>Pseudomonadota</taxon>
        <taxon>Betaproteobacteria</taxon>
        <taxon>Rhodocyclales</taxon>
        <taxon>Zoogloeaceae</taxon>
        <taxon>Nitrogeniibacter</taxon>
    </lineage>
</organism>
<dbReference type="Gene3D" id="1.25.40.10">
    <property type="entry name" value="Tetratricopeptide repeat domain"/>
    <property type="match status" value="1"/>
</dbReference>
<dbReference type="InterPro" id="IPR013360">
    <property type="entry name" value="Pilus_4_PilW"/>
</dbReference>
<dbReference type="EMBL" id="CP048836">
    <property type="protein sequence ID" value="QID18584.1"/>
    <property type="molecule type" value="Genomic_DNA"/>
</dbReference>
<keyword evidence="1" id="KW-0677">Repeat</keyword>
<evidence type="ECO:0000256" key="2">
    <source>
        <dbReference type="ARBA" id="ARBA00022803"/>
    </source>
</evidence>
<evidence type="ECO:0000256" key="4">
    <source>
        <dbReference type="SAM" id="MobiDB-lite"/>
    </source>
</evidence>
<keyword evidence="5" id="KW-0732">Signal</keyword>
<dbReference type="InterPro" id="IPR019734">
    <property type="entry name" value="TPR_rpt"/>
</dbReference>
<dbReference type="PROSITE" id="PS50005">
    <property type="entry name" value="TPR"/>
    <property type="match status" value="1"/>
</dbReference>
<dbReference type="Pfam" id="PF13432">
    <property type="entry name" value="TPR_16"/>
    <property type="match status" value="1"/>
</dbReference>
<keyword evidence="7" id="KW-1185">Reference proteome</keyword>
<evidence type="ECO:0000256" key="1">
    <source>
        <dbReference type="ARBA" id="ARBA00022737"/>
    </source>
</evidence>
<feature type="repeat" description="TPR" evidence="3">
    <location>
        <begin position="156"/>
        <end position="189"/>
    </location>
</feature>
<dbReference type="InterPro" id="IPR011990">
    <property type="entry name" value="TPR-like_helical_dom_sf"/>
</dbReference>
<reference evidence="6 7" key="1">
    <citation type="submission" date="2020-02" db="EMBL/GenBank/DDBJ databases">
        <title>Nitrogenibacter mangrovi gen. nov., sp. nov. isolated from mangrove sediment, a denitrifying betaproteobacterium.</title>
        <authorList>
            <person name="Liao H."/>
            <person name="Tian Y."/>
        </authorList>
    </citation>
    <scope>NUCLEOTIDE SEQUENCE [LARGE SCALE GENOMIC DNA]</scope>
    <source>
        <strain evidence="6 7">M9-3-2</strain>
    </source>
</reference>
<dbReference type="NCBIfam" id="TIGR02521">
    <property type="entry name" value="type_IV_pilW"/>
    <property type="match status" value="1"/>
</dbReference>
<feature type="region of interest" description="Disordered" evidence="4">
    <location>
        <begin position="21"/>
        <end position="51"/>
    </location>
</feature>
<accession>A0A6C1B8K4</accession>
<dbReference type="Pfam" id="PF14559">
    <property type="entry name" value="TPR_19"/>
    <property type="match status" value="1"/>
</dbReference>
<dbReference type="SMART" id="SM00028">
    <property type="entry name" value="TPR"/>
    <property type="match status" value="4"/>
</dbReference>
<evidence type="ECO:0000256" key="5">
    <source>
        <dbReference type="SAM" id="SignalP"/>
    </source>
</evidence>
<dbReference type="PANTHER" id="PTHR44943">
    <property type="entry name" value="CELLULOSE SYNTHASE OPERON PROTEIN C"/>
    <property type="match status" value="1"/>
</dbReference>
<protein>
    <submittedName>
        <fullName evidence="6">Type IV pilus biogenesis/stability protein PilW</fullName>
    </submittedName>
</protein>
<dbReference type="RefSeq" id="WP_173766376.1">
    <property type="nucleotide sequence ID" value="NZ_CP048836.1"/>
</dbReference>
<dbReference type="AlphaFoldDB" id="A0A6C1B8K4"/>
<dbReference type="InterPro" id="IPR051685">
    <property type="entry name" value="Ycf3/AcsC/BcsC/TPR_MFPF"/>
</dbReference>
<dbReference type="SUPFAM" id="SSF81901">
    <property type="entry name" value="HCP-like"/>
    <property type="match status" value="1"/>
</dbReference>
<dbReference type="PANTHER" id="PTHR44943:SF8">
    <property type="entry name" value="TPR REPEAT-CONTAINING PROTEIN MJ0263"/>
    <property type="match status" value="1"/>
</dbReference>
<evidence type="ECO:0000313" key="6">
    <source>
        <dbReference type="EMBL" id="QID18584.1"/>
    </source>
</evidence>
<feature type="signal peptide" evidence="5">
    <location>
        <begin position="1"/>
        <end position="27"/>
    </location>
</feature>
<dbReference type="KEGG" id="azq:G3580_13690"/>